<dbReference type="AlphaFoldDB" id="A0A6J7ZTM1"/>
<name>A0A6J7ZTM1_MYTCO</name>
<dbReference type="EMBL" id="CACVKT020000061">
    <property type="protein sequence ID" value="CAC5355586.1"/>
    <property type="molecule type" value="Genomic_DNA"/>
</dbReference>
<accession>A0A6J7ZTM1</accession>
<gene>
    <name evidence="1" type="ORF">MCOR_237</name>
</gene>
<reference evidence="1 2" key="1">
    <citation type="submission" date="2020-06" db="EMBL/GenBank/DDBJ databases">
        <authorList>
            <person name="Li R."/>
            <person name="Bekaert M."/>
        </authorList>
    </citation>
    <scope>NUCLEOTIDE SEQUENCE [LARGE SCALE GENOMIC DNA]</scope>
    <source>
        <strain evidence="2">wild</strain>
    </source>
</reference>
<keyword evidence="2" id="KW-1185">Reference proteome</keyword>
<protein>
    <submittedName>
        <fullName evidence="1">Uncharacterized protein</fullName>
    </submittedName>
</protein>
<proteinExistence type="predicted"/>
<organism evidence="1 2">
    <name type="scientific">Mytilus coruscus</name>
    <name type="common">Sea mussel</name>
    <dbReference type="NCBI Taxonomy" id="42192"/>
    <lineage>
        <taxon>Eukaryota</taxon>
        <taxon>Metazoa</taxon>
        <taxon>Spiralia</taxon>
        <taxon>Lophotrochozoa</taxon>
        <taxon>Mollusca</taxon>
        <taxon>Bivalvia</taxon>
        <taxon>Autobranchia</taxon>
        <taxon>Pteriomorphia</taxon>
        <taxon>Mytilida</taxon>
        <taxon>Mytiloidea</taxon>
        <taxon>Mytilidae</taxon>
        <taxon>Mytilinae</taxon>
        <taxon>Mytilus</taxon>
    </lineage>
</organism>
<dbReference type="Proteomes" id="UP000507470">
    <property type="component" value="Unassembled WGS sequence"/>
</dbReference>
<sequence length="595" mass="67735">MNVGQTSGLLGTDDVLVRCDGYIIHCLGDRRLSKAQYETKKTGTDDVLVQCDGYIIHCLSDRRLSKAQYETKKTGMILNCNANFSIIFKLKPSPSSSVTKIYKYGTDDLLVRCDGYIIHCLSDRRLSKAQYETKETEDQVICNTINEREELAATVKTIENGKFAENSLIILNRCVRYGYGLCCRLLFKYTESLYSNHCLMTAFNKSIHLSIKASDDPEKARHVDTAKAIAWQITRMFYINQKDQHIFTNIYPAFKCICENKTCTEIFCSDDLYIVVEVSNYIPTLTTNYEGLKIYQQYTRDTLSEGLLISQQQQLYLRSNSCSVALLHGVSWAFANQCFINYSNLISIVPSFLRSKRFNSEKHTFTVEKCATFTCRVKGLIPIGEMHFPDLVKASDGTIVQTDVIEGRVNHANLMVGDHIESTTMSGTLGGYLLYYTRKCFMTCAHVMLDEQSMISRKKYPIHNKDLSVFVKDEHGRRIKCGTALRCDFETGSDTKSGIDVAIIEMNAQCKVNPNSMVEDKAKNLHSYLYLGMSDEYLNDNCIDHELLTLTNSQVETMAFGRLTTIENCKTHFEPEQIIEIELKKIGTGYRNCKW</sequence>
<evidence type="ECO:0000313" key="2">
    <source>
        <dbReference type="Proteomes" id="UP000507470"/>
    </source>
</evidence>
<evidence type="ECO:0000313" key="1">
    <source>
        <dbReference type="EMBL" id="CAC5355586.1"/>
    </source>
</evidence>
<dbReference type="OrthoDB" id="6159927at2759"/>